<dbReference type="GO" id="GO:0015627">
    <property type="term" value="C:type II protein secretion system complex"/>
    <property type="evidence" value="ECO:0007669"/>
    <property type="project" value="TreeGrafter"/>
</dbReference>
<dbReference type="InterPro" id="IPR051675">
    <property type="entry name" value="Endo/Exo/Phosphatase_dom_1"/>
</dbReference>
<keyword evidence="1" id="KW-0472">Membrane</keyword>
<dbReference type="Gene3D" id="3.10.560.10">
    <property type="entry name" value="Outer membrane lipoprotein wza domain like"/>
    <property type="match status" value="1"/>
</dbReference>
<dbReference type="NCBIfam" id="TIGR00426">
    <property type="entry name" value="competence protein ComEA helix-hairpin-helix repeat region"/>
    <property type="match status" value="1"/>
</dbReference>
<dbReference type="PANTHER" id="PTHR21180">
    <property type="entry name" value="ENDONUCLEASE/EXONUCLEASE/PHOSPHATASE FAMILY DOMAIN-CONTAINING PROTEIN 1"/>
    <property type="match status" value="1"/>
</dbReference>
<organism evidence="3 4">
    <name type="scientific">Mogibacterium timidum ATCC 33093</name>
    <dbReference type="NCBI Taxonomy" id="1401079"/>
    <lineage>
        <taxon>Bacteria</taxon>
        <taxon>Bacillati</taxon>
        <taxon>Bacillota</taxon>
        <taxon>Clostridia</taxon>
        <taxon>Peptostreptococcales</taxon>
        <taxon>Anaerovoracaceae</taxon>
        <taxon>Mogibacterium</taxon>
    </lineage>
</organism>
<evidence type="ECO:0000259" key="2">
    <source>
        <dbReference type="SMART" id="SM00278"/>
    </source>
</evidence>
<dbReference type="Proteomes" id="UP000022645">
    <property type="component" value="Unassembled WGS sequence"/>
</dbReference>
<proteinExistence type="predicted"/>
<feature type="domain" description="Helix-hairpin-helix DNA-binding motif class 1" evidence="2">
    <location>
        <begin position="223"/>
        <end position="242"/>
    </location>
</feature>
<feature type="domain" description="Helix-hairpin-helix DNA-binding motif class 1" evidence="2">
    <location>
        <begin position="194"/>
        <end position="213"/>
    </location>
</feature>
<dbReference type="Pfam" id="PF10531">
    <property type="entry name" value="SLBB"/>
    <property type="match status" value="1"/>
</dbReference>
<sequence length="245" mass="26961">MTNQYSNILKNNCLNCIIFIVESCPKKGQNMKIFDSDQVSRAVQCIKFQFSKDRKLKYKIGILIVILVGAAVLHIKSSNANTIKLDKADKVKTKEVAEHKEEFYIDISGAVNSPGVYKVEKKTRVFELIEKAGGLKEGANLDAINQAEFVQDGQKLVIPSKIDSGDASECDSGRSTAGKSEKGGLININLADKPKLTELPGVGDAIAQRIIDYRKGHRFTKIEDLKQVKGIGEATFEKLKGMITV</sequence>
<dbReference type="Pfam" id="PF12836">
    <property type="entry name" value="HHH_3"/>
    <property type="match status" value="1"/>
</dbReference>
<dbReference type="GO" id="GO:0015628">
    <property type="term" value="P:protein secretion by the type II secretion system"/>
    <property type="evidence" value="ECO:0007669"/>
    <property type="project" value="TreeGrafter"/>
</dbReference>
<feature type="transmembrane region" description="Helical" evidence="1">
    <location>
        <begin position="56"/>
        <end position="75"/>
    </location>
</feature>
<dbReference type="InterPro" id="IPR010994">
    <property type="entry name" value="RuvA_2-like"/>
</dbReference>
<dbReference type="GO" id="GO:0006281">
    <property type="term" value="P:DNA repair"/>
    <property type="evidence" value="ECO:0007669"/>
    <property type="project" value="InterPro"/>
</dbReference>
<accession>X8IQ00</accession>
<dbReference type="EMBL" id="JALU01000024">
    <property type="protein sequence ID" value="EUC51707.1"/>
    <property type="molecule type" value="Genomic_DNA"/>
</dbReference>
<dbReference type="GO" id="GO:0003677">
    <property type="term" value="F:DNA binding"/>
    <property type="evidence" value="ECO:0007669"/>
    <property type="project" value="InterPro"/>
</dbReference>
<dbReference type="SUPFAM" id="SSF47781">
    <property type="entry name" value="RuvA domain 2-like"/>
    <property type="match status" value="1"/>
</dbReference>
<dbReference type="InterPro" id="IPR003583">
    <property type="entry name" value="Hlx-hairpin-Hlx_DNA-bd_motif"/>
</dbReference>
<dbReference type="InterPro" id="IPR019554">
    <property type="entry name" value="Soluble_ligand-bd"/>
</dbReference>
<dbReference type="Gene3D" id="1.10.150.320">
    <property type="entry name" value="Photosystem II 12 kDa extrinsic protein"/>
    <property type="match status" value="1"/>
</dbReference>
<dbReference type="InterPro" id="IPR004509">
    <property type="entry name" value="Competence_ComEA_HhH"/>
</dbReference>
<keyword evidence="1" id="KW-1133">Transmembrane helix</keyword>
<reference evidence="3 4" key="1">
    <citation type="submission" date="2014-01" db="EMBL/GenBank/DDBJ databases">
        <authorList>
            <person name="Durkin A.S."/>
            <person name="McCorrison J."/>
            <person name="Torralba M."/>
            <person name="Gillis M."/>
            <person name="Haft D.H."/>
            <person name="Methe B."/>
            <person name="Sutton G."/>
            <person name="Nelson K.E."/>
        </authorList>
    </citation>
    <scope>NUCLEOTIDE SEQUENCE [LARGE SCALE GENOMIC DNA]</scope>
    <source>
        <strain evidence="3 4">ATCC 33093</strain>
    </source>
</reference>
<name>X8IQ00_9FIRM</name>
<dbReference type="AlphaFoldDB" id="X8IQ00"/>
<evidence type="ECO:0000256" key="1">
    <source>
        <dbReference type="SAM" id="Phobius"/>
    </source>
</evidence>
<evidence type="ECO:0000313" key="4">
    <source>
        <dbReference type="Proteomes" id="UP000022645"/>
    </source>
</evidence>
<gene>
    <name evidence="3" type="ORF">HMPREF0581_0621</name>
</gene>
<dbReference type="SMART" id="SM00278">
    <property type="entry name" value="HhH1"/>
    <property type="match status" value="2"/>
</dbReference>
<protein>
    <submittedName>
        <fullName evidence="3">ComEA protein</fullName>
    </submittedName>
</protein>
<dbReference type="PANTHER" id="PTHR21180:SF32">
    <property type="entry name" value="ENDONUCLEASE_EXONUCLEASE_PHOSPHATASE FAMILY DOMAIN-CONTAINING PROTEIN 1"/>
    <property type="match status" value="1"/>
</dbReference>
<evidence type="ECO:0000313" key="3">
    <source>
        <dbReference type="EMBL" id="EUC51707.1"/>
    </source>
</evidence>
<comment type="caution">
    <text evidence="3">The sequence shown here is derived from an EMBL/GenBank/DDBJ whole genome shotgun (WGS) entry which is preliminary data.</text>
</comment>
<keyword evidence="1" id="KW-0812">Transmembrane</keyword>